<keyword evidence="1" id="KW-0812">Transmembrane</keyword>
<name>A0A3B1CIG6_9ZZZZ</name>
<feature type="transmembrane region" description="Helical" evidence="1">
    <location>
        <begin position="21"/>
        <end position="42"/>
    </location>
</feature>
<keyword evidence="1" id="KW-0472">Membrane</keyword>
<proteinExistence type="predicted"/>
<protein>
    <recommendedName>
        <fullName evidence="2">LytR/CpsA/Psr regulator C-terminal domain-containing protein</fullName>
    </recommendedName>
</protein>
<dbReference type="EMBL" id="UOGD01000336">
    <property type="protein sequence ID" value="VAX26371.1"/>
    <property type="molecule type" value="Genomic_DNA"/>
</dbReference>
<feature type="domain" description="LytR/CpsA/Psr regulator C-terminal" evidence="2">
    <location>
        <begin position="68"/>
        <end position="156"/>
    </location>
</feature>
<reference evidence="3" key="1">
    <citation type="submission" date="2018-06" db="EMBL/GenBank/DDBJ databases">
        <authorList>
            <person name="Zhirakovskaya E."/>
        </authorList>
    </citation>
    <scope>NUCLEOTIDE SEQUENCE</scope>
</reference>
<keyword evidence="1" id="KW-1133">Transmembrane helix</keyword>
<evidence type="ECO:0000256" key="1">
    <source>
        <dbReference type="SAM" id="Phobius"/>
    </source>
</evidence>
<accession>A0A3B1CIG6</accession>
<dbReference type="Gene3D" id="3.30.70.2390">
    <property type="match status" value="1"/>
</dbReference>
<dbReference type="InterPro" id="IPR027381">
    <property type="entry name" value="LytR/CpsA/Psr_C"/>
</dbReference>
<evidence type="ECO:0000259" key="2">
    <source>
        <dbReference type="Pfam" id="PF13399"/>
    </source>
</evidence>
<dbReference type="AlphaFoldDB" id="A0A3B1CIG6"/>
<sequence length="165" mass="18495">MTAKRRTKPKINPPADVRTSTINFSLNILIFLLAAVIIYLSYSIFIKLTKEPGVDLSADHKEIPADIIQVEVMNGCGVNGVADRFTDYLRDNNIDVVKIGNYVQFDIDETMVIDRIGNKANADKVAEILGVKKSNVITQINNDYFVDVTIVIGRDYFKQTPITKE</sequence>
<evidence type="ECO:0000313" key="3">
    <source>
        <dbReference type="EMBL" id="VAX26371.1"/>
    </source>
</evidence>
<organism evidence="3">
    <name type="scientific">hydrothermal vent metagenome</name>
    <dbReference type="NCBI Taxonomy" id="652676"/>
    <lineage>
        <taxon>unclassified sequences</taxon>
        <taxon>metagenomes</taxon>
        <taxon>ecological metagenomes</taxon>
    </lineage>
</organism>
<gene>
    <name evidence="3" type="ORF">MNBD_IGNAVI01-1914</name>
</gene>
<dbReference type="Pfam" id="PF13399">
    <property type="entry name" value="LytR_C"/>
    <property type="match status" value="1"/>
</dbReference>